<organism evidence="3 4">
    <name type="scientific">Discostella pseudostelligera</name>
    <dbReference type="NCBI Taxonomy" id="259834"/>
    <lineage>
        <taxon>Eukaryota</taxon>
        <taxon>Sar</taxon>
        <taxon>Stramenopiles</taxon>
        <taxon>Ochrophyta</taxon>
        <taxon>Bacillariophyta</taxon>
        <taxon>Coscinodiscophyceae</taxon>
        <taxon>Thalassiosirophycidae</taxon>
        <taxon>Stephanodiscales</taxon>
        <taxon>Stephanodiscaceae</taxon>
        <taxon>Discostella</taxon>
    </lineage>
</organism>
<dbReference type="Gene3D" id="2.130.10.130">
    <property type="entry name" value="Integrin alpha, N-terminal"/>
    <property type="match status" value="1"/>
</dbReference>
<accession>A0ABD3MLY1</accession>
<evidence type="ECO:0000313" key="4">
    <source>
        <dbReference type="Proteomes" id="UP001530293"/>
    </source>
</evidence>
<sequence length="1220" mass="123320">MKFFSSKIAITLNVVAALVLLLNGGGGSGGGGGGKQGDEIRPSASAIASPPPLRGSTYGNNKKATEGDDGPHPHLVLSSIIGGGSCSDSGGLSATAASSPEYLSLVGGSKEDTNEDGVGDGRSATALVVKHTASNETSLMTSPLQGRVMKDEQEQAKQNTTASTVVLPAQKWQNGKEQPQHQEDYPWATSLSKKVVRRLLQAVPAWFQRGGDIENEEVSTNEPTTASPSNATNNEPTNATPSDAANNEEPTTASPSDAPTEEPTSASPSDAPTDEPTTASPSDAPTNEPTQPAWIQLGVDIDGEASGDFFGFAVSLSSDGSVLAVGSYEHNIVGDGNSTNPRDNCGYVRVYKYLNNSWTQLGADIDGEDAADWSGWSISLSSDGSVLAVGATDNDGSSGSTSENPGHVRVYKYNVSSNAWTQLGADIDGEAAGDWSGWSISLSSDGSVLAVGAVLNDGSSSSGYNSGHVRVYQYNVSFNSWAQLGADIDGEAADDWSGWSVSLSGDGSVLAVGGVYSDGSSSATTDDRDRGHVRVYQYNVSNSTWTQRGADIDGEAAGDNSGWAVSLSSDGIVLAVGAICNDGSSGSTSDNRGHVRVYKYNVSENTWTQLGADIDGEASGADYSGYSVSLSSDGSVLAVGATDDADCTKGTASDNPGRVRVYHYNGSDNTWTQRGANIDGESAGDFSGSAVSLSSDGSVLAVGAIHNDGSSGSTSDNRGHVRIFQERSTASLPSTSPSDVPTDKPTTASPSDAPTDEPTTASPSDAPTDEPTTASPSDAPTVEPTTASPSDAPTDEPTAASPSGAPTDEPTTASPSDAPTDEPTTASPSDAPTDKPTTASPSDAPTDEPTMASPSDAPTVEPTTASPSDAPTDEPTTASPTDAPTDEPTTASPSDAPTDKPTTASPSDAPTDKPTTASPSDAPTDEPTMASPSDAPTDEPTTASPSDAPTHEPTTASPSDAPTDEPTTASPSGAPTDEPTTASLSDAPTDEPTTASPSDAPTDEPTTASPSDAPTDEPTTASPSDAPTDEPTTASPSDDPTGASTSKPTAAPTNKPTAIPTISPTATPTNKPTAAPTNKLTAAPTLNPTDPPTNKPTAVPTNNPTAILTNKPTATPTNSPTGASTSKPTAVPTNNPTATPTNKPTATPTSVSTNKPTAIPTISPTATPTNKPTAAPTNKLTAAPTLNPTAPPTNIEFHEDSVGMSIVALTPICEELGLIN</sequence>
<reference evidence="3 4" key="1">
    <citation type="submission" date="2024-10" db="EMBL/GenBank/DDBJ databases">
        <title>Updated reference genomes for cyclostephanoid diatoms.</title>
        <authorList>
            <person name="Roberts W.R."/>
            <person name="Alverson A.J."/>
        </authorList>
    </citation>
    <scope>NUCLEOTIDE SEQUENCE [LARGE SCALE GENOMIC DNA]</scope>
    <source>
        <strain evidence="3 4">AJA232-27</strain>
    </source>
</reference>
<evidence type="ECO:0000256" key="2">
    <source>
        <dbReference type="SAM" id="SignalP"/>
    </source>
</evidence>
<feature type="compositionally biased region" description="Basic and acidic residues" evidence="1">
    <location>
        <begin position="63"/>
        <end position="72"/>
    </location>
</feature>
<keyword evidence="2" id="KW-0732">Signal</keyword>
<feature type="compositionally biased region" description="Low complexity" evidence="1">
    <location>
        <begin position="1056"/>
        <end position="1079"/>
    </location>
</feature>
<dbReference type="PANTHER" id="PTHR36220">
    <property type="entry name" value="UNNAMED PRODUCT"/>
    <property type="match status" value="1"/>
</dbReference>
<feature type="compositionally biased region" description="Low complexity" evidence="1">
    <location>
        <begin position="227"/>
        <end position="242"/>
    </location>
</feature>
<dbReference type="Proteomes" id="UP001530293">
    <property type="component" value="Unassembled WGS sequence"/>
</dbReference>
<feature type="region of interest" description="Disordered" evidence="1">
    <location>
        <begin position="213"/>
        <end position="291"/>
    </location>
</feature>
<evidence type="ECO:0000313" key="3">
    <source>
        <dbReference type="EMBL" id="KAL3763856.1"/>
    </source>
</evidence>
<feature type="region of interest" description="Disordered" evidence="1">
    <location>
        <begin position="28"/>
        <end position="74"/>
    </location>
</feature>
<proteinExistence type="predicted"/>
<feature type="region of interest" description="Disordered" evidence="1">
    <location>
        <begin position="151"/>
        <end position="185"/>
    </location>
</feature>
<dbReference type="InterPro" id="IPR028994">
    <property type="entry name" value="Integrin_alpha_N"/>
</dbReference>
<feature type="compositionally biased region" description="Polar residues" evidence="1">
    <location>
        <begin position="809"/>
        <end position="843"/>
    </location>
</feature>
<feature type="chain" id="PRO_5044849805" evidence="2">
    <location>
        <begin position="30"/>
        <end position="1220"/>
    </location>
</feature>
<dbReference type="SUPFAM" id="SSF50965">
    <property type="entry name" value="Galactose oxidase, central domain"/>
    <property type="match status" value="2"/>
</dbReference>
<keyword evidence="4" id="KW-1185">Reference proteome</keyword>
<feature type="compositionally biased region" description="Polar residues" evidence="1">
    <location>
        <begin position="1095"/>
        <end position="1127"/>
    </location>
</feature>
<feature type="compositionally biased region" description="Low complexity" evidence="1">
    <location>
        <begin position="869"/>
        <end position="895"/>
    </location>
</feature>
<feature type="compositionally biased region" description="Low complexity" evidence="1">
    <location>
        <begin position="1128"/>
        <end position="1149"/>
    </location>
</feature>
<feature type="region of interest" description="Disordered" evidence="1">
    <location>
        <begin position="725"/>
        <end position="1189"/>
    </location>
</feature>
<dbReference type="PANTHER" id="PTHR36220:SF1">
    <property type="entry name" value="GAMMA TUBULIN COMPLEX COMPONENT C-TERMINAL DOMAIN-CONTAINING PROTEIN"/>
    <property type="match status" value="1"/>
</dbReference>
<feature type="compositionally biased region" description="Polar residues" evidence="1">
    <location>
        <begin position="939"/>
        <end position="1055"/>
    </location>
</feature>
<dbReference type="AlphaFoldDB" id="A0ABD3MLY1"/>
<comment type="caution">
    <text evidence="3">The sequence shown here is derived from an EMBL/GenBank/DDBJ whole genome shotgun (WGS) entry which is preliminary data.</text>
</comment>
<evidence type="ECO:0000256" key="1">
    <source>
        <dbReference type="SAM" id="MobiDB-lite"/>
    </source>
</evidence>
<feature type="signal peptide" evidence="2">
    <location>
        <begin position="1"/>
        <end position="29"/>
    </location>
</feature>
<name>A0ABD3MLY1_9STRA</name>
<dbReference type="EMBL" id="JALLBG020000111">
    <property type="protein sequence ID" value="KAL3763856.1"/>
    <property type="molecule type" value="Genomic_DNA"/>
</dbReference>
<dbReference type="InterPro" id="IPR011043">
    <property type="entry name" value="Gal_Oxase/kelch_b-propeller"/>
</dbReference>
<protein>
    <submittedName>
        <fullName evidence="3">Uncharacterized protein</fullName>
    </submittedName>
</protein>
<feature type="compositionally biased region" description="Polar residues" evidence="1">
    <location>
        <begin position="900"/>
        <end position="921"/>
    </location>
</feature>
<feature type="compositionally biased region" description="Polar residues" evidence="1">
    <location>
        <begin position="243"/>
        <end position="290"/>
    </location>
</feature>
<gene>
    <name evidence="3" type="ORF">ACHAWU_006248</name>
</gene>
<feature type="compositionally biased region" description="Polar residues" evidence="1">
    <location>
        <begin position="726"/>
        <end position="791"/>
    </location>
</feature>
<feature type="compositionally biased region" description="Low complexity" evidence="1">
    <location>
        <begin position="1156"/>
        <end position="1189"/>
    </location>
</feature>